<evidence type="ECO:0000313" key="6">
    <source>
        <dbReference type="EMBL" id="TCL67840.1"/>
    </source>
</evidence>
<evidence type="ECO:0000256" key="1">
    <source>
        <dbReference type="ARBA" id="ARBA00022679"/>
    </source>
</evidence>
<dbReference type="SUPFAM" id="SSF48452">
    <property type="entry name" value="TPR-like"/>
    <property type="match status" value="2"/>
</dbReference>
<dbReference type="SUPFAM" id="SSF55874">
    <property type="entry name" value="ATPase domain of HSP90 chaperone/DNA topoisomerase II/histidine kinase"/>
    <property type="match status" value="1"/>
</dbReference>
<keyword evidence="2" id="KW-0418">Kinase</keyword>
<keyword evidence="5" id="KW-0472">Membrane</keyword>
<dbReference type="PANTHER" id="PTHR24421:SF60">
    <property type="entry name" value="SENSOR HISTIDINE KINASE COMP"/>
    <property type="match status" value="1"/>
</dbReference>
<dbReference type="GO" id="GO:0016301">
    <property type="term" value="F:kinase activity"/>
    <property type="evidence" value="ECO:0007669"/>
    <property type="project" value="UniProtKB-KW"/>
</dbReference>
<dbReference type="InterPro" id="IPR019734">
    <property type="entry name" value="TPR_rpt"/>
</dbReference>
<dbReference type="OrthoDB" id="943406at2"/>
<dbReference type="Proteomes" id="UP000295455">
    <property type="component" value="Unassembled WGS sequence"/>
</dbReference>
<sequence length="638" mass="73707">MKGIKSSFLFFCLLVSTTIFGLYTVNAQKTIDSLSYYHKLSEDTSQNYEQNFINASKLLDLAIKKNNTYYILNGLDRKSYLFSAMGDYNSAISTAKILLKKSEKTKDTSKLVTAYRKLADYSRLSDSLLNAYTYYQEHKSLNVALKDSLGILRDLRFMSSIQYNLGLVHESEGTAVEAITIVDALKQNEETLQSKIGLYNHLGIVYNELGNYNAAIDLYDKLLKLTTNSSYLNIIHNNKANTFKEQKNFKPALKEFQIVYDNSLKIQDTLQMARSLSNLGFVKGKLNNAEALTDMRNALSFRKQKNDIHGLFSSYMAMSEYYKDRNDMKKVKYYAQQAYNISQQTKNPLERLEALSFLVETEGSRKIIEYKLLSDSISNAKQINENKYAFVKYNYFQKEKEARDIELKFKESELKAEKEKLNKTIYKSIVVIGVLFTVFLYFIIKSIHKKDKIQEVYNTETRISKKVHDEVANDIYHIMTKLQSKDNSKDKILDDLEHVYLKTRDISKENNIIDVHENYSELLKDLLFSYKNDSINVITKNKSNVNWDNLSDLKKITLFRVLQELMTNMRKHSKASLVALNFNQSGNKITIDYKDNGVGCDLVKHNGLHNTENRMATINGRITFESKPENGFKVQIII</sequence>
<keyword evidence="5" id="KW-0812">Transmembrane</keyword>
<accession>A0A4R1RPG9</accession>
<evidence type="ECO:0000256" key="5">
    <source>
        <dbReference type="SAM" id="Phobius"/>
    </source>
</evidence>
<dbReference type="EMBL" id="SLUP01000002">
    <property type="protein sequence ID" value="TCL67840.1"/>
    <property type="molecule type" value="Genomic_DNA"/>
</dbReference>
<dbReference type="GO" id="GO:0000160">
    <property type="term" value="P:phosphorelay signal transduction system"/>
    <property type="evidence" value="ECO:0007669"/>
    <property type="project" value="UniProtKB-KW"/>
</dbReference>
<evidence type="ECO:0000256" key="4">
    <source>
        <dbReference type="PROSITE-ProRule" id="PRU00339"/>
    </source>
</evidence>
<dbReference type="AlphaFoldDB" id="A0A4R1RPG9"/>
<evidence type="ECO:0000256" key="2">
    <source>
        <dbReference type="ARBA" id="ARBA00022777"/>
    </source>
</evidence>
<feature type="repeat" description="TPR" evidence="4">
    <location>
        <begin position="196"/>
        <end position="229"/>
    </location>
</feature>
<dbReference type="RefSeq" id="WP_132215873.1">
    <property type="nucleotide sequence ID" value="NZ_OX156936.1"/>
</dbReference>
<evidence type="ECO:0000313" key="7">
    <source>
        <dbReference type="Proteomes" id="UP000295455"/>
    </source>
</evidence>
<feature type="transmembrane region" description="Helical" evidence="5">
    <location>
        <begin position="425"/>
        <end position="444"/>
    </location>
</feature>
<dbReference type="CDD" id="cd16917">
    <property type="entry name" value="HATPase_UhpB-NarQ-NarX-like"/>
    <property type="match status" value="1"/>
</dbReference>
<proteinExistence type="predicted"/>
<dbReference type="PROSITE" id="PS50005">
    <property type="entry name" value="TPR"/>
    <property type="match status" value="1"/>
</dbReference>
<dbReference type="InterPro" id="IPR036890">
    <property type="entry name" value="HATPase_C_sf"/>
</dbReference>
<comment type="caution">
    <text evidence="6">The sequence shown here is derived from an EMBL/GenBank/DDBJ whole genome shotgun (WGS) entry which is preliminary data.</text>
</comment>
<organism evidence="6 7">
    <name type="scientific">Mariniflexile fucanivorans</name>
    <dbReference type="NCBI Taxonomy" id="264023"/>
    <lineage>
        <taxon>Bacteria</taxon>
        <taxon>Pseudomonadati</taxon>
        <taxon>Bacteroidota</taxon>
        <taxon>Flavobacteriia</taxon>
        <taxon>Flavobacteriales</taxon>
        <taxon>Flavobacteriaceae</taxon>
        <taxon>Mariniflexile</taxon>
    </lineage>
</organism>
<dbReference type="InterPro" id="IPR050482">
    <property type="entry name" value="Sensor_HK_TwoCompSys"/>
</dbReference>
<keyword evidence="1" id="KW-0808">Transferase</keyword>
<keyword evidence="7" id="KW-1185">Reference proteome</keyword>
<dbReference type="InterPro" id="IPR011990">
    <property type="entry name" value="TPR-like_helical_dom_sf"/>
</dbReference>
<keyword evidence="4" id="KW-0802">TPR repeat</keyword>
<name>A0A4R1RPG9_9FLAO</name>
<keyword evidence="3" id="KW-0902">Two-component regulatory system</keyword>
<keyword evidence="5" id="KW-1133">Transmembrane helix</keyword>
<gene>
    <name evidence="6" type="ORF">EV196_102403</name>
</gene>
<reference evidence="6 7" key="1">
    <citation type="submission" date="2019-03" db="EMBL/GenBank/DDBJ databases">
        <title>Genomic Encyclopedia of Type Strains, Phase IV (KMG-IV): sequencing the most valuable type-strain genomes for metagenomic binning, comparative biology and taxonomic classification.</title>
        <authorList>
            <person name="Goeker M."/>
        </authorList>
    </citation>
    <scope>NUCLEOTIDE SEQUENCE [LARGE SCALE GENOMIC DNA]</scope>
    <source>
        <strain evidence="6 7">DSM 18792</strain>
    </source>
</reference>
<dbReference type="PANTHER" id="PTHR24421">
    <property type="entry name" value="NITRATE/NITRITE SENSOR PROTEIN NARX-RELATED"/>
    <property type="match status" value="1"/>
</dbReference>
<evidence type="ECO:0000256" key="3">
    <source>
        <dbReference type="ARBA" id="ARBA00023012"/>
    </source>
</evidence>
<dbReference type="Gene3D" id="3.30.565.10">
    <property type="entry name" value="Histidine kinase-like ATPase, C-terminal domain"/>
    <property type="match status" value="1"/>
</dbReference>
<dbReference type="Pfam" id="PF13374">
    <property type="entry name" value="TPR_10"/>
    <property type="match status" value="1"/>
</dbReference>
<dbReference type="Gene3D" id="1.25.40.10">
    <property type="entry name" value="Tetratricopeptide repeat domain"/>
    <property type="match status" value="2"/>
</dbReference>
<protein>
    <submittedName>
        <fullName evidence="6">Uncharacterized protein</fullName>
    </submittedName>
</protein>
<dbReference type="SMART" id="SM00028">
    <property type="entry name" value="TPR"/>
    <property type="match status" value="2"/>
</dbReference>